<evidence type="ECO:0000313" key="6">
    <source>
        <dbReference type="EMBL" id="MBR0576505.1"/>
    </source>
</evidence>
<protein>
    <recommendedName>
        <fullName evidence="2">glutamine synthetase</fullName>
        <ecNumber evidence="2">6.3.1.2</ecNumber>
    </recommendedName>
</protein>
<dbReference type="PANTHER" id="PTHR43407">
    <property type="entry name" value="GLUTAMINE SYNTHETASE"/>
    <property type="match status" value="1"/>
</dbReference>
<dbReference type="AlphaFoldDB" id="A0A941HQZ6"/>
<dbReference type="GO" id="GO:0005737">
    <property type="term" value="C:cytoplasm"/>
    <property type="evidence" value="ECO:0007669"/>
    <property type="project" value="TreeGrafter"/>
</dbReference>
<dbReference type="InterPro" id="IPR008146">
    <property type="entry name" value="Gln_synth_cat_dom"/>
</dbReference>
<dbReference type="GO" id="GO:0004356">
    <property type="term" value="F:glutamine synthetase activity"/>
    <property type="evidence" value="ECO:0007669"/>
    <property type="project" value="UniProtKB-EC"/>
</dbReference>
<name>A0A941HQZ6_9CLOT</name>
<sequence>MSKDLIYTIHREELNEEKLIQILDAHPEIRFVSIAAVDLIGHETDAKIPVKLFRKDLQQFLHGTAAQTDGSSVFLPKIATLNNAKVDMVADTDCNWYVEYNTELSDPENGKSVGTIKIPCFLYHEGKAVDSRHILQEAENDFKRNVREVFKKSPRLCSEFGFAEEDIAEVQVTAATELEFWVKSPSTHGDIEALSTSQELKEQYWSKTRGAVRSAIEETLMIMELYGLEPEMGHKEVGGVRAKLTDSGKFSGVLEQLEIDWRFNDPKIAADYEMLVRNLVREVFIRYGLEVTFLAKPLDKIAGSGEHTHMGASLKLKNGKRINLFTPNSKDQFMSSLGYGSLMGILHNYEVINPFVTSSNEAFKRLKKGYEAPISIVSSLGRSPEIPSRNRTILIGLIRDENNPMATRFELRSPNPHTNTFLCIASLLMAMSDGVLYAADKAPADLLAELSKAPGEDFGYLKKERAYRTEKDVFDDFTDEEREQYFGVVPETVFENVQAFGKYPEKLEVLKRHGVFTDQILESYEEGLMYKWYTELNHRIIPSFINEIRSCRKLHRDEEFLNDRANWEKVQKIKISLMKDTDVEKGIFNQMRDALCAEDYSTLSLLQKKMYSTINDLREAYKHYRDNLLELV</sequence>
<dbReference type="InterPro" id="IPR014746">
    <property type="entry name" value="Gln_synth/guanido_kin_cat_dom"/>
</dbReference>
<dbReference type="GO" id="GO:0019740">
    <property type="term" value="P:nitrogen utilization"/>
    <property type="evidence" value="ECO:0007669"/>
    <property type="project" value="TreeGrafter"/>
</dbReference>
<dbReference type="Gene3D" id="3.30.590.10">
    <property type="entry name" value="Glutamine synthetase/guanido kinase, catalytic domain"/>
    <property type="match status" value="1"/>
</dbReference>
<dbReference type="SMART" id="SM01230">
    <property type="entry name" value="Gln-synt_C"/>
    <property type="match status" value="1"/>
</dbReference>
<evidence type="ECO:0000256" key="3">
    <source>
        <dbReference type="PROSITE-ProRule" id="PRU01331"/>
    </source>
</evidence>
<dbReference type="RefSeq" id="WP_211801508.1">
    <property type="nucleotide sequence ID" value="NZ_JAGSCS010000011.1"/>
</dbReference>
<evidence type="ECO:0000256" key="1">
    <source>
        <dbReference type="ARBA" id="ARBA00009897"/>
    </source>
</evidence>
<gene>
    <name evidence="6" type="ORF">KCG48_09145</name>
</gene>
<comment type="caution">
    <text evidence="6">The sequence shown here is derived from an EMBL/GenBank/DDBJ whole genome shotgun (WGS) entry which is preliminary data.</text>
</comment>
<dbReference type="Pfam" id="PF00120">
    <property type="entry name" value="Gln-synt_C"/>
    <property type="match status" value="1"/>
</dbReference>
<feature type="domain" description="GS catalytic" evidence="5">
    <location>
        <begin position="154"/>
        <end position="553"/>
    </location>
</feature>
<dbReference type="PROSITE" id="PS51987">
    <property type="entry name" value="GS_CATALYTIC"/>
    <property type="match status" value="1"/>
</dbReference>
<keyword evidence="7" id="KW-1185">Reference proteome</keyword>
<dbReference type="EMBL" id="JAGSCS010000011">
    <property type="protein sequence ID" value="MBR0576505.1"/>
    <property type="molecule type" value="Genomic_DNA"/>
</dbReference>
<evidence type="ECO:0000256" key="2">
    <source>
        <dbReference type="ARBA" id="ARBA00012937"/>
    </source>
</evidence>
<proteinExistence type="inferred from homology"/>
<dbReference type="SUPFAM" id="SSF55931">
    <property type="entry name" value="Glutamine synthetase/guanido kinase"/>
    <property type="match status" value="1"/>
</dbReference>
<reference evidence="6" key="1">
    <citation type="submission" date="2021-04" db="EMBL/GenBank/DDBJ databases">
        <title>Proteiniclasticum sedimins sp. nov., an obligate anaerobic bacterium isolated from anaerobic sludge.</title>
        <authorList>
            <person name="Liu J."/>
        </authorList>
    </citation>
    <scope>NUCLEOTIDE SEQUENCE</scope>
    <source>
        <strain evidence="6">BAD-10</strain>
    </source>
</reference>
<dbReference type="GO" id="GO:0006542">
    <property type="term" value="P:glutamine biosynthetic process"/>
    <property type="evidence" value="ECO:0007669"/>
    <property type="project" value="TreeGrafter"/>
</dbReference>
<dbReference type="Proteomes" id="UP000675379">
    <property type="component" value="Unassembled WGS sequence"/>
</dbReference>
<accession>A0A941HQZ6</accession>
<dbReference type="EC" id="6.3.1.2" evidence="2"/>
<dbReference type="PANTHER" id="PTHR43407:SF1">
    <property type="entry name" value="LENGSIN"/>
    <property type="match status" value="1"/>
</dbReference>
<evidence type="ECO:0000313" key="7">
    <source>
        <dbReference type="Proteomes" id="UP000675379"/>
    </source>
</evidence>
<organism evidence="6 7">
    <name type="scientific">Proteiniclasticum sediminis</name>
    <dbReference type="NCBI Taxonomy" id="2804028"/>
    <lineage>
        <taxon>Bacteria</taxon>
        <taxon>Bacillati</taxon>
        <taxon>Bacillota</taxon>
        <taxon>Clostridia</taxon>
        <taxon>Eubacteriales</taxon>
        <taxon>Clostridiaceae</taxon>
        <taxon>Proteiniclasticum</taxon>
    </lineage>
</organism>
<dbReference type="GO" id="GO:0016020">
    <property type="term" value="C:membrane"/>
    <property type="evidence" value="ECO:0007669"/>
    <property type="project" value="TreeGrafter"/>
</dbReference>
<comment type="similarity">
    <text evidence="1 3 4">Belongs to the glutamine synthetase family.</text>
</comment>
<evidence type="ECO:0000259" key="5">
    <source>
        <dbReference type="PROSITE" id="PS51987"/>
    </source>
</evidence>
<evidence type="ECO:0000256" key="4">
    <source>
        <dbReference type="RuleBase" id="RU000384"/>
    </source>
</evidence>